<dbReference type="PANTHER" id="PTHR31527">
    <property type="entry name" value="RE64534P"/>
    <property type="match status" value="1"/>
</dbReference>
<organism evidence="2 3">
    <name type="scientific">Sphingopyxis macrogoltabida</name>
    <name type="common">Sphingomonas macrogoltabidus</name>
    <dbReference type="NCBI Taxonomy" id="33050"/>
    <lineage>
        <taxon>Bacteria</taxon>
        <taxon>Pseudomonadati</taxon>
        <taxon>Pseudomonadota</taxon>
        <taxon>Alphaproteobacteria</taxon>
        <taxon>Sphingomonadales</taxon>
        <taxon>Sphingomonadaceae</taxon>
        <taxon>Sphingopyxis</taxon>
    </lineage>
</organism>
<keyword evidence="3" id="KW-1185">Reference proteome</keyword>
<dbReference type="InterPro" id="IPR018959">
    <property type="entry name" value="DUF1989"/>
</dbReference>
<feature type="domain" description="DUF1989" evidence="1">
    <location>
        <begin position="5"/>
        <end position="169"/>
    </location>
</feature>
<evidence type="ECO:0000259" key="1">
    <source>
        <dbReference type="Pfam" id="PF09347"/>
    </source>
</evidence>
<gene>
    <name evidence="2" type="ORF">ATM17_25855</name>
</gene>
<name>A0AAC9AYQ3_SPHMC</name>
<dbReference type="Proteomes" id="UP000076088">
    <property type="component" value="Chromosome"/>
</dbReference>
<sequence length="201" mass="21636">MTVAVIPPRSGVAFPLRTGEVLRVIDPEGGQVSDMLAFMAADVGEALSNGRTFDYEETIRLTAGNRLWSNRSQPMLEIVEDRAGTHDFLLTPCSEATFRHFYPDKPVHRGCFGNLAEALAPFGIGPDAIPVAFNIFMNVPVDGDGKLRVIAPATRAGDFIRLRALADLVVGLTACSAYDSCGGAFKPIHYAIERQAPGVES</sequence>
<dbReference type="KEGG" id="smaz:LH19_25295"/>
<protein>
    <submittedName>
        <fullName evidence="2">Urea carboxylase-associated protein</fullName>
    </submittedName>
</protein>
<evidence type="ECO:0000313" key="3">
    <source>
        <dbReference type="Proteomes" id="UP000076088"/>
    </source>
</evidence>
<proteinExistence type="predicted"/>
<accession>A0AAC9AYQ3</accession>
<reference evidence="3" key="1">
    <citation type="submission" date="2015-11" db="EMBL/GenBank/DDBJ databases">
        <title>Complete genome sequence of a polyethylene-glycol degrader Sphingopyxis macrogoltabida 203N (NBRC 111659).</title>
        <authorList>
            <person name="Yoshiyuki O."/>
            <person name="Shouta N."/>
            <person name="Nagata Y."/>
            <person name="Numata M."/>
            <person name="Tsuchikane K."/>
            <person name="Hosoyama A."/>
            <person name="Yamazoe A."/>
            <person name="Tsuda M."/>
            <person name="Fujita N."/>
            <person name="Kawai F."/>
        </authorList>
    </citation>
    <scope>NUCLEOTIDE SEQUENCE [LARGE SCALE GENOMIC DNA]</scope>
    <source>
        <strain evidence="3">203N</strain>
    </source>
</reference>
<dbReference type="PANTHER" id="PTHR31527:SF0">
    <property type="entry name" value="RE64534P"/>
    <property type="match status" value="1"/>
</dbReference>
<evidence type="ECO:0000313" key="2">
    <source>
        <dbReference type="EMBL" id="AMU92444.1"/>
    </source>
</evidence>
<dbReference type="RefSeq" id="WP_054732619.1">
    <property type="nucleotide sequence ID" value="NZ_CP009429.1"/>
</dbReference>
<dbReference type="AlphaFoldDB" id="A0AAC9AYQ3"/>
<dbReference type="Pfam" id="PF09347">
    <property type="entry name" value="DUF1989"/>
    <property type="match status" value="1"/>
</dbReference>
<dbReference type="EMBL" id="CP013344">
    <property type="protein sequence ID" value="AMU92444.1"/>
    <property type="molecule type" value="Genomic_DNA"/>
</dbReference>
<reference evidence="2 3" key="2">
    <citation type="journal article" date="2016" name="Genome Announc.">
        <title>Complete Genome Sequence of Sphingopyxis macrogoltabida Strain 203N (NBRC 111659), a Polyethylene Glycol Degrader.</title>
        <authorList>
            <person name="Ohtsubo Y."/>
            <person name="Nonoyama S."/>
            <person name="Nagata Y."/>
            <person name="Numata M."/>
            <person name="Tsuchikane K."/>
            <person name="Hosoyama A."/>
            <person name="Yamazoe A."/>
            <person name="Tsuda M."/>
            <person name="Fujita N."/>
            <person name="Kawai F."/>
        </authorList>
    </citation>
    <scope>NUCLEOTIDE SEQUENCE [LARGE SCALE GENOMIC DNA]</scope>
    <source>
        <strain evidence="2 3">203N</strain>
    </source>
</reference>